<keyword evidence="2" id="KW-1185">Reference proteome</keyword>
<proteinExistence type="predicted"/>
<name>A0A918QYU1_9FLAO</name>
<evidence type="ECO:0000313" key="2">
    <source>
        <dbReference type="Proteomes" id="UP000636004"/>
    </source>
</evidence>
<dbReference type="EMBL" id="BMWZ01000003">
    <property type="protein sequence ID" value="GGZ77799.1"/>
    <property type="molecule type" value="Genomic_DNA"/>
</dbReference>
<reference evidence="1" key="2">
    <citation type="submission" date="2020-09" db="EMBL/GenBank/DDBJ databases">
        <authorList>
            <person name="Sun Q."/>
            <person name="Kim S."/>
        </authorList>
    </citation>
    <scope>NUCLEOTIDE SEQUENCE</scope>
    <source>
        <strain evidence="1">KCTC 12710</strain>
    </source>
</reference>
<reference evidence="1" key="1">
    <citation type="journal article" date="2014" name="Int. J. Syst. Evol. Microbiol.">
        <title>Complete genome sequence of Corynebacterium casei LMG S-19264T (=DSM 44701T), isolated from a smear-ripened cheese.</title>
        <authorList>
            <consortium name="US DOE Joint Genome Institute (JGI-PGF)"/>
            <person name="Walter F."/>
            <person name="Albersmeier A."/>
            <person name="Kalinowski J."/>
            <person name="Ruckert C."/>
        </authorList>
    </citation>
    <scope>NUCLEOTIDE SEQUENCE</scope>
    <source>
        <strain evidence="1">KCTC 12710</strain>
    </source>
</reference>
<protein>
    <submittedName>
        <fullName evidence="1">Uncharacterized protein</fullName>
    </submittedName>
</protein>
<comment type="caution">
    <text evidence="1">The sequence shown here is derived from an EMBL/GenBank/DDBJ whole genome shotgun (WGS) entry which is preliminary data.</text>
</comment>
<sequence length="228" mass="26117">MKRNLIILIILACFSCKNDKVIQLPEINNSEISEINDVSAAYIFYNESKPDSTELNRKNLISTTNWLVNIDKRLTLSQVIPHIKYLQEKKSNSSHKNNKAKNYFTCHDTNENNLGFIEFTPVIYQNKPINTLIENNINTELERLIIFFNRLNSITIYSKAGKTALIDSNAAHLKQDLLSIIKNQKSKTKLVLSFNNGLTFQDYISLKSILSAFKNQPISISNIEFISN</sequence>
<gene>
    <name evidence="1" type="ORF">GCM10007028_13920</name>
</gene>
<evidence type="ECO:0000313" key="1">
    <source>
        <dbReference type="EMBL" id="GGZ77799.1"/>
    </source>
</evidence>
<organism evidence="1 2">
    <name type="scientific">Algibacter mikhailovii</name>
    <dbReference type="NCBI Taxonomy" id="425498"/>
    <lineage>
        <taxon>Bacteria</taxon>
        <taxon>Pseudomonadati</taxon>
        <taxon>Bacteroidota</taxon>
        <taxon>Flavobacteriia</taxon>
        <taxon>Flavobacteriales</taxon>
        <taxon>Flavobacteriaceae</taxon>
        <taxon>Algibacter</taxon>
    </lineage>
</organism>
<dbReference type="Proteomes" id="UP000636004">
    <property type="component" value="Unassembled WGS sequence"/>
</dbReference>
<dbReference type="AlphaFoldDB" id="A0A918QYU1"/>
<dbReference type="RefSeq" id="WP_189360074.1">
    <property type="nucleotide sequence ID" value="NZ_BMWZ01000003.1"/>
</dbReference>
<accession>A0A918QYU1</accession>